<feature type="compositionally biased region" description="Basic and acidic residues" evidence="1">
    <location>
        <begin position="20"/>
        <end position="33"/>
    </location>
</feature>
<evidence type="ECO:0000313" key="2">
    <source>
        <dbReference type="EMBL" id="KAG7463400.1"/>
    </source>
</evidence>
<feature type="compositionally biased region" description="Low complexity" evidence="1">
    <location>
        <begin position="9"/>
        <end position="19"/>
    </location>
</feature>
<comment type="caution">
    <text evidence="2">The sequence shown here is derived from an EMBL/GenBank/DDBJ whole genome shotgun (WGS) entry which is preliminary data.</text>
</comment>
<feature type="region of interest" description="Disordered" evidence="1">
    <location>
        <begin position="1"/>
        <end position="68"/>
    </location>
</feature>
<proteinExistence type="predicted"/>
<accession>A0A9D3PLI2</accession>
<organism evidence="2 3">
    <name type="scientific">Megalops atlanticus</name>
    <name type="common">Tarpon</name>
    <name type="synonym">Clupea gigantea</name>
    <dbReference type="NCBI Taxonomy" id="7932"/>
    <lineage>
        <taxon>Eukaryota</taxon>
        <taxon>Metazoa</taxon>
        <taxon>Chordata</taxon>
        <taxon>Craniata</taxon>
        <taxon>Vertebrata</taxon>
        <taxon>Euteleostomi</taxon>
        <taxon>Actinopterygii</taxon>
        <taxon>Neopterygii</taxon>
        <taxon>Teleostei</taxon>
        <taxon>Elopiformes</taxon>
        <taxon>Megalopidae</taxon>
        <taxon>Megalops</taxon>
    </lineage>
</organism>
<keyword evidence="3" id="KW-1185">Reference proteome</keyword>
<dbReference type="EMBL" id="JAFDVH010000015">
    <property type="protein sequence ID" value="KAG7463400.1"/>
    <property type="molecule type" value="Genomic_DNA"/>
</dbReference>
<evidence type="ECO:0000256" key="1">
    <source>
        <dbReference type="SAM" id="MobiDB-lite"/>
    </source>
</evidence>
<protein>
    <submittedName>
        <fullName evidence="2">Uncharacterized protein</fullName>
    </submittedName>
</protein>
<name>A0A9D3PLI2_MEGAT</name>
<dbReference type="AlphaFoldDB" id="A0A9D3PLI2"/>
<gene>
    <name evidence="2" type="ORF">MATL_G00176190</name>
</gene>
<reference evidence="2" key="1">
    <citation type="submission" date="2021-01" db="EMBL/GenBank/DDBJ databases">
        <authorList>
            <person name="Zahm M."/>
            <person name="Roques C."/>
            <person name="Cabau C."/>
            <person name="Klopp C."/>
            <person name="Donnadieu C."/>
            <person name="Jouanno E."/>
            <person name="Lampietro C."/>
            <person name="Louis A."/>
            <person name="Herpin A."/>
            <person name="Echchiki A."/>
            <person name="Berthelot C."/>
            <person name="Parey E."/>
            <person name="Roest-Crollius H."/>
            <person name="Braasch I."/>
            <person name="Postlethwait J."/>
            <person name="Bobe J."/>
            <person name="Montfort J."/>
            <person name="Bouchez O."/>
            <person name="Begum T."/>
            <person name="Mejri S."/>
            <person name="Adams A."/>
            <person name="Chen W.-J."/>
            <person name="Guiguen Y."/>
        </authorList>
    </citation>
    <scope>NUCLEOTIDE SEQUENCE</scope>
    <source>
        <strain evidence="2">YG-15Mar2019-1</strain>
        <tissue evidence="2">Brain</tissue>
    </source>
</reference>
<evidence type="ECO:0000313" key="3">
    <source>
        <dbReference type="Proteomes" id="UP001046870"/>
    </source>
</evidence>
<sequence>MWELLKTGSRSMDPPSSSRESSKIRSEPKRIYISDEDSEAASTLGIDSPLSDSSLEDDSKKKKSSRREVLYPQDSCLNSLVEAPDLKPVVFVLSVSEGQLYIL</sequence>
<dbReference type="Proteomes" id="UP001046870">
    <property type="component" value="Chromosome 15"/>
</dbReference>